<evidence type="ECO:0000313" key="1">
    <source>
        <dbReference type="EMBL" id="TGK32506.1"/>
    </source>
</evidence>
<name>A0A5F1YIF1_9LEPT</name>
<comment type="caution">
    <text evidence="1">The sequence shown here is derived from an EMBL/GenBank/DDBJ whole genome shotgun (WGS) entry which is preliminary data.</text>
</comment>
<protein>
    <recommendedName>
        <fullName evidence="3">Lipoprotein</fullName>
    </recommendedName>
</protein>
<dbReference type="EMBL" id="RQFA01000049">
    <property type="protein sequence ID" value="TGK32506.1"/>
    <property type="molecule type" value="Genomic_DNA"/>
</dbReference>
<dbReference type="OrthoDB" id="10011301at2"/>
<gene>
    <name evidence="1" type="ORF">EHQ17_12540</name>
</gene>
<proteinExistence type="predicted"/>
<dbReference type="Proteomes" id="UP000298277">
    <property type="component" value="Unassembled WGS sequence"/>
</dbReference>
<keyword evidence="2" id="KW-1185">Reference proteome</keyword>
<evidence type="ECO:0000313" key="2">
    <source>
        <dbReference type="Proteomes" id="UP000298277"/>
    </source>
</evidence>
<dbReference type="AlphaFoldDB" id="A0A5F1YIF1"/>
<reference evidence="1" key="1">
    <citation type="journal article" date="2019" name="PLoS Negl. Trop. Dis.">
        <title>Revisiting the worldwide diversity of Leptospira species in the environment.</title>
        <authorList>
            <person name="Vincent A.T."/>
            <person name="Schiettekatte O."/>
            <person name="Bourhy P."/>
            <person name="Veyrier F.J."/>
            <person name="Picardeau M."/>
        </authorList>
    </citation>
    <scope>NUCLEOTIDE SEQUENCE [LARGE SCALE GENOMIC DNA]</scope>
    <source>
        <strain evidence="1">201800299</strain>
    </source>
</reference>
<dbReference type="RefSeq" id="WP_135595220.1">
    <property type="nucleotide sequence ID" value="NZ_RQEZ01000089.1"/>
</dbReference>
<dbReference type="PROSITE" id="PS51257">
    <property type="entry name" value="PROKAR_LIPOPROTEIN"/>
    <property type="match status" value="1"/>
</dbReference>
<sequence length="136" mass="15297">MFRKTYLLITILLSWCFFLSCDGKSVPVRFESKGKDEHYLLVSDTHGQTMGEISVVDLEIANQKGKLSSDGLVWSVVFLSSDVPMKEVIRYGEDLGGKVLVPAKPLIKGHKYYFIIFANSAQYSFEGNFVYGEPSK</sequence>
<evidence type="ECO:0008006" key="3">
    <source>
        <dbReference type="Google" id="ProtNLM"/>
    </source>
</evidence>
<accession>A0A5F1YIF1</accession>
<organism evidence="1 2">
    <name type="scientific">Leptospira gomenensis</name>
    <dbReference type="NCBI Taxonomy" id="2484974"/>
    <lineage>
        <taxon>Bacteria</taxon>
        <taxon>Pseudomonadati</taxon>
        <taxon>Spirochaetota</taxon>
        <taxon>Spirochaetia</taxon>
        <taxon>Leptospirales</taxon>
        <taxon>Leptospiraceae</taxon>
        <taxon>Leptospira</taxon>
    </lineage>
</organism>